<dbReference type="SUPFAM" id="SSF64356">
    <property type="entry name" value="SNARE-like"/>
    <property type="match status" value="1"/>
</dbReference>
<dbReference type="AlphaFoldDB" id="A0A0A9XDB6"/>
<gene>
    <name evidence="8" type="ORF">CM83_17852</name>
    <name evidence="9" type="ORF">CM83_17863</name>
    <name evidence="10" type="ORF">CM83_17871</name>
    <name evidence="7" type="ORF">CM83_17876</name>
</gene>
<dbReference type="EMBL" id="GBHO01026005">
    <property type="protein sequence ID" value="JAG17599.1"/>
    <property type="molecule type" value="Transcribed_RNA"/>
</dbReference>
<reference evidence="10" key="1">
    <citation type="journal article" date="2014" name="PLoS ONE">
        <title>Transcriptome-Based Identification of ABC Transporters in the Western Tarnished Plant Bug Lygus hesperus.</title>
        <authorList>
            <person name="Hull J.J."/>
            <person name="Chaney K."/>
            <person name="Geib S.M."/>
            <person name="Fabrick J.A."/>
            <person name="Brent C.S."/>
            <person name="Walsh D."/>
            <person name="Lavine L.C."/>
        </authorList>
    </citation>
    <scope>NUCLEOTIDE SEQUENCE</scope>
</reference>
<evidence type="ECO:0000256" key="5">
    <source>
        <dbReference type="ARBA" id="ARBA00023136"/>
    </source>
</evidence>
<evidence type="ECO:0000313" key="9">
    <source>
        <dbReference type="EMBL" id="JAG17599.1"/>
    </source>
</evidence>
<evidence type="ECO:0000313" key="10">
    <source>
        <dbReference type="EMBL" id="JAG17601.1"/>
    </source>
</evidence>
<accession>A0A0A9XDB6</accession>
<evidence type="ECO:0000256" key="4">
    <source>
        <dbReference type="ARBA" id="ARBA00022927"/>
    </source>
</evidence>
<dbReference type="PANTHER" id="PTHR11753">
    <property type="entry name" value="ADAPTOR COMPLEXES SMALL SUBUNIT FAMILY"/>
    <property type="match status" value="1"/>
</dbReference>
<name>A0A0A9XDB6_LYGHE</name>
<feature type="domain" description="AP complex mu/sigma subunit" evidence="6">
    <location>
        <begin position="1"/>
        <end position="105"/>
    </location>
</feature>
<evidence type="ECO:0000313" key="8">
    <source>
        <dbReference type="EMBL" id="JAG17596.1"/>
    </source>
</evidence>
<dbReference type="EMBL" id="GBHO01026003">
    <property type="protein sequence ID" value="JAG17601.1"/>
    <property type="molecule type" value="Transcribed_RNA"/>
</dbReference>
<dbReference type="InterPro" id="IPR016635">
    <property type="entry name" value="AP_complex_ssu"/>
</dbReference>
<dbReference type="GO" id="GO:0015031">
    <property type="term" value="P:protein transport"/>
    <property type="evidence" value="ECO:0007669"/>
    <property type="project" value="UniProtKB-KW"/>
</dbReference>
<evidence type="ECO:0000256" key="3">
    <source>
        <dbReference type="ARBA" id="ARBA00022448"/>
    </source>
</evidence>
<proteinExistence type="inferred from homology"/>
<dbReference type="InterPro" id="IPR022775">
    <property type="entry name" value="AP_mu_sigma_su"/>
</dbReference>
<dbReference type="Pfam" id="PF01217">
    <property type="entry name" value="Clat_adaptor_s"/>
    <property type="match status" value="1"/>
</dbReference>
<comment type="similarity">
    <text evidence="2">Belongs to the adaptor complexes small subunit family.</text>
</comment>
<evidence type="ECO:0000259" key="6">
    <source>
        <dbReference type="Pfam" id="PF01217"/>
    </source>
</evidence>
<keyword evidence="5" id="KW-0472">Membrane</keyword>
<comment type="subcellular location">
    <subcellularLocation>
        <location evidence="1">Endomembrane system</location>
    </subcellularLocation>
</comment>
<protein>
    <submittedName>
        <fullName evidence="10">AP-4 complex subunit sigma</fullName>
    </submittedName>
</protein>
<sequence length="136" mass="16336">MIHFLFIINKHGKIRFTKYYRHKSLTQRRVIEHDVFRNCLAKQHLCMYYDEQLQYRVVYQKFASLFLVIGGDHTIDTFATIGFLHLFVRILSAYFSSVCELDVRFLILFTHTYIHTHILTALHTRNSLYTISILYI</sequence>
<evidence type="ECO:0000256" key="1">
    <source>
        <dbReference type="ARBA" id="ARBA00004308"/>
    </source>
</evidence>
<evidence type="ECO:0000313" key="7">
    <source>
        <dbReference type="EMBL" id="JAG17592.1"/>
    </source>
</evidence>
<dbReference type="EMBL" id="GBHO01026008">
    <property type="protein sequence ID" value="JAG17596.1"/>
    <property type="molecule type" value="Transcribed_RNA"/>
</dbReference>
<dbReference type="EMBL" id="GBHO01026012">
    <property type="protein sequence ID" value="JAG17592.1"/>
    <property type="molecule type" value="Transcribed_RNA"/>
</dbReference>
<dbReference type="GO" id="GO:0012505">
    <property type="term" value="C:endomembrane system"/>
    <property type="evidence" value="ECO:0007669"/>
    <property type="project" value="UniProtKB-SubCell"/>
</dbReference>
<keyword evidence="4" id="KW-0653">Protein transport</keyword>
<keyword evidence="3" id="KW-0813">Transport</keyword>
<dbReference type="InterPro" id="IPR011012">
    <property type="entry name" value="Longin-like_dom_sf"/>
</dbReference>
<reference evidence="10" key="2">
    <citation type="submission" date="2014-07" db="EMBL/GenBank/DDBJ databases">
        <authorList>
            <person name="Hull J."/>
        </authorList>
    </citation>
    <scope>NUCLEOTIDE SEQUENCE</scope>
</reference>
<organism evidence="10">
    <name type="scientific">Lygus hesperus</name>
    <name type="common">Western plant bug</name>
    <dbReference type="NCBI Taxonomy" id="30085"/>
    <lineage>
        <taxon>Eukaryota</taxon>
        <taxon>Metazoa</taxon>
        <taxon>Ecdysozoa</taxon>
        <taxon>Arthropoda</taxon>
        <taxon>Hexapoda</taxon>
        <taxon>Insecta</taxon>
        <taxon>Pterygota</taxon>
        <taxon>Neoptera</taxon>
        <taxon>Paraneoptera</taxon>
        <taxon>Hemiptera</taxon>
        <taxon>Heteroptera</taxon>
        <taxon>Panheteroptera</taxon>
        <taxon>Cimicomorpha</taxon>
        <taxon>Miridae</taxon>
        <taxon>Mirini</taxon>
        <taxon>Lygus</taxon>
    </lineage>
</organism>
<evidence type="ECO:0000256" key="2">
    <source>
        <dbReference type="ARBA" id="ARBA00006972"/>
    </source>
</evidence>
<dbReference type="Gene3D" id="3.30.450.60">
    <property type="match status" value="1"/>
</dbReference>